<dbReference type="EMBL" id="PEZV01000005">
    <property type="protein sequence ID" value="PIT97564.1"/>
    <property type="molecule type" value="Genomic_DNA"/>
</dbReference>
<comment type="caution">
    <text evidence="1">The sequence shown here is derived from an EMBL/GenBank/DDBJ whole genome shotgun (WGS) entry which is preliminary data.</text>
</comment>
<dbReference type="Proteomes" id="UP000228596">
    <property type="component" value="Unassembled WGS sequence"/>
</dbReference>
<name>A0A2M6WXP0_9BACT</name>
<proteinExistence type="predicted"/>
<gene>
    <name evidence="1" type="ORF">COT77_00845</name>
</gene>
<reference evidence="2" key="1">
    <citation type="submission" date="2017-09" db="EMBL/GenBank/DDBJ databases">
        <title>Depth-based differentiation of microbial function through sediment-hosted aquifers and enrichment of novel symbionts in the deep terrestrial subsurface.</title>
        <authorList>
            <person name="Probst A.J."/>
            <person name="Ladd B."/>
            <person name="Jarett J.K."/>
            <person name="Geller-Mcgrath D.E."/>
            <person name="Sieber C.M.K."/>
            <person name="Emerson J.B."/>
            <person name="Anantharaman K."/>
            <person name="Thomas B.C."/>
            <person name="Malmstrom R."/>
            <person name="Stieglmeier M."/>
            <person name="Klingl A."/>
            <person name="Woyke T."/>
            <person name="Ryan C.M."/>
            <person name="Banfield J.F."/>
        </authorList>
    </citation>
    <scope>NUCLEOTIDE SEQUENCE [LARGE SCALE GENOMIC DNA]</scope>
</reference>
<accession>A0A2M6WXP0</accession>
<dbReference type="AlphaFoldDB" id="A0A2M6WXP0"/>
<organism evidence="1 2">
    <name type="scientific">Candidatus Berkelbacteria bacterium CG10_big_fil_rev_8_21_14_0_10_41_12</name>
    <dbReference type="NCBI Taxonomy" id="1974513"/>
    <lineage>
        <taxon>Bacteria</taxon>
        <taxon>Candidatus Berkelbacteria</taxon>
    </lineage>
</organism>
<evidence type="ECO:0000313" key="1">
    <source>
        <dbReference type="EMBL" id="PIT97564.1"/>
    </source>
</evidence>
<sequence>MKMKSSAMLIALMIGIIISGAVATISTLISINVKSAGQIRDGKSAYYAAYSGIQEGVLMYQYAVSQNKLNALLSQNNLFTITRDINPNDPRDPSFEAKIEINPLSIGLVPDGAMDSGPAQEGPKLNIDDSLDLILETGQYARFYWSDPMKKNGTGLADYQTIINYQMFNDSANGEQQIMQQRIITQRQIDEPSQYYVNIGPCSNGTNFCRLRITARIKPRNSSVFDYVDKFNGQGQGAGNFIYYAINPGNDNNSDYNLAITSIGKAGLAQRKLIAKFNTITGKYVSLFDYAIYCGDKCEGI</sequence>
<protein>
    <submittedName>
        <fullName evidence="1">Uncharacterized protein</fullName>
    </submittedName>
</protein>
<evidence type="ECO:0000313" key="2">
    <source>
        <dbReference type="Proteomes" id="UP000228596"/>
    </source>
</evidence>